<sequence>MQNTPFLWYVTGQLDDLDELVKDANNTRNMKKIKRSSILTIRQRYSMIVLRST</sequence>
<accession>A0ACA9NK80</accession>
<proteinExistence type="predicted"/>
<dbReference type="EMBL" id="CAJVPT010021064">
    <property type="protein sequence ID" value="CAG8652768.1"/>
    <property type="molecule type" value="Genomic_DNA"/>
</dbReference>
<name>A0ACA9NK80_9GLOM</name>
<evidence type="ECO:0000313" key="2">
    <source>
        <dbReference type="Proteomes" id="UP000789525"/>
    </source>
</evidence>
<evidence type="ECO:0000313" key="1">
    <source>
        <dbReference type="EMBL" id="CAG8652768.1"/>
    </source>
</evidence>
<organism evidence="1 2">
    <name type="scientific">Acaulospora colombiana</name>
    <dbReference type="NCBI Taxonomy" id="27376"/>
    <lineage>
        <taxon>Eukaryota</taxon>
        <taxon>Fungi</taxon>
        <taxon>Fungi incertae sedis</taxon>
        <taxon>Mucoromycota</taxon>
        <taxon>Glomeromycotina</taxon>
        <taxon>Glomeromycetes</taxon>
        <taxon>Diversisporales</taxon>
        <taxon>Acaulosporaceae</taxon>
        <taxon>Acaulospora</taxon>
    </lineage>
</organism>
<protein>
    <submittedName>
        <fullName evidence="1">5256_t:CDS:1</fullName>
    </submittedName>
</protein>
<keyword evidence="2" id="KW-1185">Reference proteome</keyword>
<dbReference type="Proteomes" id="UP000789525">
    <property type="component" value="Unassembled WGS sequence"/>
</dbReference>
<reference evidence="1" key="1">
    <citation type="submission" date="2021-06" db="EMBL/GenBank/DDBJ databases">
        <authorList>
            <person name="Kallberg Y."/>
            <person name="Tangrot J."/>
            <person name="Rosling A."/>
        </authorList>
    </citation>
    <scope>NUCLEOTIDE SEQUENCE</scope>
    <source>
        <strain evidence="1">CL356</strain>
    </source>
</reference>
<comment type="caution">
    <text evidence="1">The sequence shown here is derived from an EMBL/GenBank/DDBJ whole genome shotgun (WGS) entry which is preliminary data.</text>
</comment>
<gene>
    <name evidence="1" type="ORF">ACOLOM_LOCUS8304</name>
</gene>
<feature type="non-terminal residue" evidence="1">
    <location>
        <position position="53"/>
    </location>
</feature>